<protein>
    <submittedName>
        <fullName evidence="2">Uncharacterized protein</fullName>
    </submittedName>
</protein>
<organism evidence="2 3">
    <name type="scientific">Asparagus officinalis</name>
    <name type="common">Garden asparagus</name>
    <dbReference type="NCBI Taxonomy" id="4686"/>
    <lineage>
        <taxon>Eukaryota</taxon>
        <taxon>Viridiplantae</taxon>
        <taxon>Streptophyta</taxon>
        <taxon>Embryophyta</taxon>
        <taxon>Tracheophyta</taxon>
        <taxon>Spermatophyta</taxon>
        <taxon>Magnoliopsida</taxon>
        <taxon>Liliopsida</taxon>
        <taxon>Asparagales</taxon>
        <taxon>Asparagaceae</taxon>
        <taxon>Asparagoideae</taxon>
        <taxon>Asparagus</taxon>
    </lineage>
</organism>
<evidence type="ECO:0000313" key="3">
    <source>
        <dbReference type="Proteomes" id="UP000243459"/>
    </source>
</evidence>
<dbReference type="Proteomes" id="UP000243459">
    <property type="component" value="Chromosome 4"/>
</dbReference>
<accession>A0A5P1F8E4</accession>
<name>A0A5P1F8E4_ASPOF</name>
<sequence>MVLVDNIAVALKDAALRATQEAADDPHVLSREKNNTIAMSVMGYNNRGRFPLMGVRAQRGTSKKSFTKSSTTSTATASSTRNPTTSTIMRVNRYLRSKIDSTLLMQLTTTMCIDLPPTSTSDDVFTHIILCLSGKIAAEFFRKVLDQIDLDAGA</sequence>
<keyword evidence="3" id="KW-1185">Reference proteome</keyword>
<feature type="compositionally biased region" description="Low complexity" evidence="1">
    <location>
        <begin position="67"/>
        <end position="83"/>
    </location>
</feature>
<dbReference type="AlphaFoldDB" id="A0A5P1F8E4"/>
<feature type="region of interest" description="Disordered" evidence="1">
    <location>
        <begin position="57"/>
        <end position="83"/>
    </location>
</feature>
<evidence type="ECO:0000313" key="2">
    <source>
        <dbReference type="EMBL" id="ONK72780.1"/>
    </source>
</evidence>
<dbReference type="EMBL" id="CM007384">
    <property type="protein sequence ID" value="ONK72780.1"/>
    <property type="molecule type" value="Genomic_DNA"/>
</dbReference>
<dbReference type="Gramene" id="ONK72780">
    <property type="protein sequence ID" value="ONK72780"/>
    <property type="gene ID" value="A4U43_C04F23130"/>
</dbReference>
<proteinExistence type="predicted"/>
<gene>
    <name evidence="2" type="ORF">A4U43_C04F23130</name>
</gene>
<evidence type="ECO:0000256" key="1">
    <source>
        <dbReference type="SAM" id="MobiDB-lite"/>
    </source>
</evidence>
<reference evidence="3" key="1">
    <citation type="journal article" date="2017" name="Nat. Commun.">
        <title>The asparagus genome sheds light on the origin and evolution of a young Y chromosome.</title>
        <authorList>
            <person name="Harkess A."/>
            <person name="Zhou J."/>
            <person name="Xu C."/>
            <person name="Bowers J.E."/>
            <person name="Van der Hulst R."/>
            <person name="Ayyampalayam S."/>
            <person name="Mercati F."/>
            <person name="Riccardi P."/>
            <person name="McKain M.R."/>
            <person name="Kakrana A."/>
            <person name="Tang H."/>
            <person name="Ray J."/>
            <person name="Groenendijk J."/>
            <person name="Arikit S."/>
            <person name="Mathioni S.M."/>
            <person name="Nakano M."/>
            <person name="Shan H."/>
            <person name="Telgmann-Rauber A."/>
            <person name="Kanno A."/>
            <person name="Yue Z."/>
            <person name="Chen H."/>
            <person name="Li W."/>
            <person name="Chen Y."/>
            <person name="Xu X."/>
            <person name="Zhang Y."/>
            <person name="Luo S."/>
            <person name="Chen H."/>
            <person name="Gao J."/>
            <person name="Mao Z."/>
            <person name="Pires J.C."/>
            <person name="Luo M."/>
            <person name="Kudrna D."/>
            <person name="Wing R.A."/>
            <person name="Meyers B.C."/>
            <person name="Yi K."/>
            <person name="Kong H."/>
            <person name="Lavrijsen P."/>
            <person name="Sunseri F."/>
            <person name="Falavigna A."/>
            <person name="Ye Y."/>
            <person name="Leebens-Mack J.H."/>
            <person name="Chen G."/>
        </authorList>
    </citation>
    <scope>NUCLEOTIDE SEQUENCE [LARGE SCALE GENOMIC DNA]</scope>
    <source>
        <strain evidence="3">cv. DH0086</strain>
    </source>
</reference>